<proteinExistence type="predicted"/>
<accession>A0A7J5U0S4</accession>
<dbReference type="PANTHER" id="PTHR38593">
    <property type="entry name" value="BLR2558 PROTEIN"/>
    <property type="match status" value="1"/>
</dbReference>
<evidence type="ECO:0000259" key="2">
    <source>
        <dbReference type="Pfam" id="PF13628"/>
    </source>
</evidence>
<evidence type="ECO:0000313" key="3">
    <source>
        <dbReference type="EMBL" id="KAB7731346.1"/>
    </source>
</evidence>
<keyword evidence="4" id="KW-1185">Reference proteome</keyword>
<feature type="region of interest" description="Disordered" evidence="1">
    <location>
        <begin position="183"/>
        <end position="204"/>
    </location>
</feature>
<comment type="caution">
    <text evidence="3">The sequence shown here is derived from an EMBL/GenBank/DDBJ whole genome shotgun (WGS) entry which is preliminary data.</text>
</comment>
<dbReference type="EMBL" id="WELI01000003">
    <property type="protein sequence ID" value="KAB7731346.1"/>
    <property type="molecule type" value="Genomic_DNA"/>
</dbReference>
<protein>
    <submittedName>
        <fullName evidence="3">DUF4142 domain-containing protein</fullName>
    </submittedName>
</protein>
<feature type="compositionally biased region" description="Basic and acidic residues" evidence="1">
    <location>
        <begin position="183"/>
        <end position="197"/>
    </location>
</feature>
<gene>
    <name evidence="3" type="ORF">F5984_11165</name>
</gene>
<sequence>MIHFAFYIVHSLMNRYLSIVVLGLLLQACGGNDSDNKANEANEQRIDAQAVGVSDEAKQDAKKTAARLVELTSMNLTEYELSQAALRQATNPEVKALAQQAVNRYAQQDKALRDLARDLKIVLPTELSAEGRDRVEDLTGEKAGTAFDLKYLEQIQKITNQMSDLADDLADDAPNDAVREYGNRAEKEANQRADRAKSLRNVLG</sequence>
<dbReference type="Gene3D" id="1.20.1260.10">
    <property type="match status" value="1"/>
</dbReference>
<dbReference type="Proteomes" id="UP000488299">
    <property type="component" value="Unassembled WGS sequence"/>
</dbReference>
<dbReference type="InterPro" id="IPR025419">
    <property type="entry name" value="DUF4142"/>
</dbReference>
<evidence type="ECO:0000313" key="4">
    <source>
        <dbReference type="Proteomes" id="UP000488299"/>
    </source>
</evidence>
<feature type="domain" description="DUF4142" evidence="2">
    <location>
        <begin position="64"/>
        <end position="199"/>
    </location>
</feature>
<dbReference type="AlphaFoldDB" id="A0A7J5U0S4"/>
<evidence type="ECO:0000256" key="1">
    <source>
        <dbReference type="SAM" id="MobiDB-lite"/>
    </source>
</evidence>
<reference evidence="3 4" key="1">
    <citation type="submission" date="2019-10" db="EMBL/GenBank/DDBJ databases">
        <title>Rudanella paleaurantiibacter sp. nov., isolated from sludge.</title>
        <authorList>
            <person name="Xu S.Q."/>
        </authorList>
    </citation>
    <scope>NUCLEOTIDE SEQUENCE [LARGE SCALE GENOMIC DNA]</scope>
    <source>
        <strain evidence="3 4">HX-22-17</strain>
    </source>
</reference>
<organism evidence="3 4">
    <name type="scientific">Rudanella paleaurantiibacter</name>
    <dbReference type="NCBI Taxonomy" id="2614655"/>
    <lineage>
        <taxon>Bacteria</taxon>
        <taxon>Pseudomonadati</taxon>
        <taxon>Bacteroidota</taxon>
        <taxon>Cytophagia</taxon>
        <taxon>Cytophagales</taxon>
        <taxon>Cytophagaceae</taxon>
        <taxon>Rudanella</taxon>
    </lineage>
</organism>
<dbReference type="PANTHER" id="PTHR38593:SF1">
    <property type="entry name" value="BLR2558 PROTEIN"/>
    <property type="match status" value="1"/>
</dbReference>
<dbReference type="InterPro" id="IPR012347">
    <property type="entry name" value="Ferritin-like"/>
</dbReference>
<name>A0A7J5U0S4_9BACT</name>
<dbReference type="Pfam" id="PF13628">
    <property type="entry name" value="DUF4142"/>
    <property type="match status" value="1"/>
</dbReference>